<evidence type="ECO:0000256" key="2">
    <source>
        <dbReference type="SAM" id="MobiDB-lite"/>
    </source>
</evidence>
<sequence>MHGATLVARWTLGGSLALFAGLAAVAEPPVPLRSVPVLSAPVLPAARSALALPLRITIGPARPPPGTADRASPGETVSPVLSPATPPVVAQRGAPLRPVARGPWRPPALWDPLPEGRDWTQTALEAMAETSPGLPDLLPADIGDWCPGYPRASKAWRAAFWIATISALARRESNHDPQAVGGGGAWHGLLQIAPATARGHGCEADTPAELADGRANLACAVRIMTHAVARDGVVAAGGGGLAADWGPMSREAPREAIRQWVRDQPYCEVQTAVATALRPLARPGAASIRLAAR</sequence>
<protein>
    <submittedName>
        <fullName evidence="4">Transglycosylase SLT domain protein</fullName>
    </submittedName>
</protein>
<organism evidence="4 5">
    <name type="scientific">Rubellimicrobium thermophilum DSM 16684</name>
    <dbReference type="NCBI Taxonomy" id="1123069"/>
    <lineage>
        <taxon>Bacteria</taxon>
        <taxon>Pseudomonadati</taxon>
        <taxon>Pseudomonadota</taxon>
        <taxon>Alphaproteobacteria</taxon>
        <taxon>Rhodobacterales</taxon>
        <taxon>Roseobacteraceae</taxon>
        <taxon>Rubellimicrobium</taxon>
    </lineage>
</organism>
<dbReference type="AlphaFoldDB" id="S9R0M8"/>
<dbReference type="Pfam" id="PF01464">
    <property type="entry name" value="SLT"/>
    <property type="match status" value="1"/>
</dbReference>
<evidence type="ECO:0000313" key="4">
    <source>
        <dbReference type="EMBL" id="EPX87176.1"/>
    </source>
</evidence>
<dbReference type="InterPro" id="IPR008258">
    <property type="entry name" value="Transglycosylase_SLT_dom_1"/>
</dbReference>
<dbReference type="STRING" id="1123069.ruthe_00847"/>
<feature type="domain" description="Transglycosylase SLT" evidence="3">
    <location>
        <begin position="154"/>
        <end position="228"/>
    </location>
</feature>
<reference evidence="4 5" key="1">
    <citation type="journal article" date="2013" name="Stand. Genomic Sci.">
        <title>Genome sequence of the reddish-pigmented Rubellimicrobium thermophilum type strain (DSM 16684(T)), a member of the Roseobacter clade.</title>
        <authorList>
            <person name="Fiebig A."/>
            <person name="Riedel T."/>
            <person name="Gronow S."/>
            <person name="Petersen J."/>
            <person name="Klenk H.P."/>
            <person name="Goker M."/>
        </authorList>
    </citation>
    <scope>NUCLEOTIDE SEQUENCE [LARGE SCALE GENOMIC DNA]</scope>
    <source>
        <strain evidence="4 5">DSM 16684</strain>
    </source>
</reference>
<dbReference type="HOGENOM" id="CLU_091674_0_0_5"/>
<dbReference type="SUPFAM" id="SSF53955">
    <property type="entry name" value="Lysozyme-like"/>
    <property type="match status" value="1"/>
</dbReference>
<keyword evidence="5" id="KW-1185">Reference proteome</keyword>
<dbReference type="Proteomes" id="UP000015346">
    <property type="component" value="Unassembled WGS sequence"/>
</dbReference>
<dbReference type="Gene3D" id="1.10.530.10">
    <property type="match status" value="1"/>
</dbReference>
<gene>
    <name evidence="4" type="ORF">ruthe_00847</name>
</gene>
<dbReference type="EMBL" id="AOLV01000009">
    <property type="protein sequence ID" value="EPX87176.1"/>
    <property type="molecule type" value="Genomic_DNA"/>
</dbReference>
<comment type="caution">
    <text evidence="4">The sequence shown here is derived from an EMBL/GenBank/DDBJ whole genome shotgun (WGS) entry which is preliminary data.</text>
</comment>
<dbReference type="PATRIC" id="fig|1123069.3.peg.816"/>
<proteinExistence type="inferred from homology"/>
<evidence type="ECO:0000256" key="1">
    <source>
        <dbReference type="ARBA" id="ARBA00009387"/>
    </source>
</evidence>
<dbReference type="InterPro" id="IPR023346">
    <property type="entry name" value="Lysozyme-like_dom_sf"/>
</dbReference>
<feature type="region of interest" description="Disordered" evidence="2">
    <location>
        <begin position="61"/>
        <end position="94"/>
    </location>
</feature>
<evidence type="ECO:0000259" key="3">
    <source>
        <dbReference type="Pfam" id="PF01464"/>
    </source>
</evidence>
<evidence type="ECO:0000313" key="5">
    <source>
        <dbReference type="Proteomes" id="UP000015346"/>
    </source>
</evidence>
<name>S9R0M8_9RHOB</name>
<accession>S9R0M8</accession>
<comment type="similarity">
    <text evidence="1">Belongs to the virb1 family.</text>
</comment>